<dbReference type="EMBL" id="CP026520">
    <property type="protein sequence ID" value="QAV19772.1"/>
    <property type="molecule type" value="Genomic_DNA"/>
</dbReference>
<reference evidence="3 4" key="1">
    <citation type="submission" date="2018-01" db="EMBL/GenBank/DDBJ databases">
        <title>The whole genome sequencing and assembly of Paenibacillus chitinolyticus KCCM 41400 strain.</title>
        <authorList>
            <person name="Kim J.-Y."/>
            <person name="Park M.-K."/>
            <person name="Lee Y.-J."/>
            <person name="Yi H."/>
            <person name="Bahn Y.-S."/>
            <person name="Kim J.F."/>
            <person name="Lee D.-W."/>
        </authorList>
    </citation>
    <scope>NUCLEOTIDE SEQUENCE [LARGE SCALE GENOMIC DNA]</scope>
    <source>
        <strain evidence="3 4">KCCM 41400</strain>
    </source>
</reference>
<dbReference type="RefSeq" id="WP_042227108.1">
    <property type="nucleotide sequence ID" value="NZ_CP026520.1"/>
</dbReference>
<keyword evidence="5" id="KW-1185">Reference proteome</keyword>
<organism evidence="3 4">
    <name type="scientific">Paenibacillus chitinolyticus</name>
    <dbReference type="NCBI Taxonomy" id="79263"/>
    <lineage>
        <taxon>Bacteria</taxon>
        <taxon>Bacillati</taxon>
        <taxon>Bacillota</taxon>
        <taxon>Bacilli</taxon>
        <taxon>Bacillales</taxon>
        <taxon>Paenibacillaceae</taxon>
        <taxon>Paenibacillus</taxon>
    </lineage>
</organism>
<evidence type="ECO:0000313" key="2">
    <source>
        <dbReference type="EMBL" id="MCY9596915.1"/>
    </source>
</evidence>
<evidence type="ECO:0000313" key="4">
    <source>
        <dbReference type="Proteomes" id="UP000288943"/>
    </source>
</evidence>
<sequence length="164" mass="18616">MNGLDLLKRGWEHAYGTEDWYAPLKDAVSGISAEQASWRPPGEAGNTIWETVNHLVYYKQRLLEHLQGEEPDNWAQNNDVTFKTPDTHGSEEAWQRTLGELDAVHTRIGSLLGTKSDSDMDAVYRDSPIGFRISSIIQHDAFHTGEIVLIRKLQGSWPATRHYE</sequence>
<reference evidence="2 5" key="2">
    <citation type="submission" date="2022-05" db="EMBL/GenBank/DDBJ databases">
        <title>Genome Sequencing of Bee-Associated Microbes.</title>
        <authorList>
            <person name="Dunlap C."/>
        </authorList>
    </citation>
    <scope>NUCLEOTIDE SEQUENCE [LARGE SCALE GENOMIC DNA]</scope>
    <source>
        <strain evidence="2 5">NRRL B-23120</strain>
    </source>
</reference>
<evidence type="ECO:0000259" key="1">
    <source>
        <dbReference type="Pfam" id="PF12867"/>
    </source>
</evidence>
<evidence type="ECO:0000313" key="3">
    <source>
        <dbReference type="EMBL" id="QAV19772.1"/>
    </source>
</evidence>
<dbReference type="EMBL" id="JAMDMJ010000015">
    <property type="protein sequence ID" value="MCY9596915.1"/>
    <property type="molecule type" value="Genomic_DNA"/>
</dbReference>
<dbReference type="InterPro" id="IPR034660">
    <property type="entry name" value="DinB/YfiT-like"/>
</dbReference>
<dbReference type="AlphaFoldDB" id="A0A410WZZ8"/>
<dbReference type="Proteomes" id="UP000288943">
    <property type="component" value="Chromosome"/>
</dbReference>
<name>A0A410WZZ8_9BACL</name>
<dbReference type="Gene3D" id="1.20.120.450">
    <property type="entry name" value="dinb family like domain"/>
    <property type="match status" value="1"/>
</dbReference>
<dbReference type="Proteomes" id="UP001527202">
    <property type="component" value="Unassembled WGS sequence"/>
</dbReference>
<dbReference type="OrthoDB" id="9798830at2"/>
<gene>
    <name evidence="2" type="ORF">M5X16_14140</name>
    <name evidence="3" type="ORF">PC41400_19770</name>
</gene>
<dbReference type="SUPFAM" id="SSF109854">
    <property type="entry name" value="DinB/YfiT-like putative metalloenzymes"/>
    <property type="match status" value="1"/>
</dbReference>
<dbReference type="InterPro" id="IPR024775">
    <property type="entry name" value="DinB-like"/>
</dbReference>
<accession>A0A410WZZ8</accession>
<proteinExistence type="predicted"/>
<feature type="domain" description="DinB-like" evidence="1">
    <location>
        <begin position="25"/>
        <end position="147"/>
    </location>
</feature>
<dbReference type="KEGG" id="pchi:PC41400_19770"/>
<evidence type="ECO:0000313" key="5">
    <source>
        <dbReference type="Proteomes" id="UP001527202"/>
    </source>
</evidence>
<dbReference type="Pfam" id="PF12867">
    <property type="entry name" value="DinB_2"/>
    <property type="match status" value="1"/>
</dbReference>
<protein>
    <submittedName>
        <fullName evidence="3">DinB family protein</fullName>
    </submittedName>
</protein>
<dbReference type="GeneID" id="95377035"/>